<dbReference type="EMBL" id="LGUB01000346">
    <property type="protein sequence ID" value="KRH93412.1"/>
    <property type="molecule type" value="Genomic_DNA"/>
</dbReference>
<organism evidence="1 2">
    <name type="scientific">Pseudoloma neurophilia</name>
    <dbReference type="NCBI Taxonomy" id="146866"/>
    <lineage>
        <taxon>Eukaryota</taxon>
        <taxon>Fungi</taxon>
        <taxon>Fungi incertae sedis</taxon>
        <taxon>Microsporidia</taxon>
        <taxon>Pseudoloma</taxon>
    </lineage>
</organism>
<keyword evidence="2" id="KW-1185">Reference proteome</keyword>
<dbReference type="OrthoDB" id="2195477at2759"/>
<evidence type="ECO:0000313" key="1">
    <source>
        <dbReference type="EMBL" id="KRH93412.1"/>
    </source>
</evidence>
<dbReference type="AlphaFoldDB" id="A0A0R0M1Y7"/>
<gene>
    <name evidence="1" type="ORF">M153_9020001500</name>
</gene>
<comment type="caution">
    <text evidence="1">The sequence shown here is derived from an EMBL/GenBank/DDBJ whole genome shotgun (WGS) entry which is preliminary data.</text>
</comment>
<dbReference type="Proteomes" id="UP000051530">
    <property type="component" value="Unassembled WGS sequence"/>
</dbReference>
<accession>A0A0R0M1Y7</accession>
<dbReference type="VEuPathDB" id="MicrosporidiaDB:M153_9020001500"/>
<reference evidence="1 2" key="1">
    <citation type="submission" date="2015-07" db="EMBL/GenBank/DDBJ databases">
        <title>The genome of Pseudoloma neurophilia, a relevant intracellular parasite of the zebrafish.</title>
        <authorList>
            <person name="Ndikumana S."/>
            <person name="Pelin A."/>
            <person name="Sanders J."/>
            <person name="Corradi N."/>
        </authorList>
    </citation>
    <scope>NUCLEOTIDE SEQUENCE [LARGE SCALE GENOMIC DNA]</scope>
    <source>
        <strain evidence="1 2">MK1</strain>
    </source>
</reference>
<protein>
    <submittedName>
        <fullName evidence="1">Uncharacterized protein</fullName>
    </submittedName>
</protein>
<proteinExistence type="predicted"/>
<name>A0A0R0M1Y7_9MICR</name>
<evidence type="ECO:0000313" key="2">
    <source>
        <dbReference type="Proteomes" id="UP000051530"/>
    </source>
</evidence>
<sequence>MTFFIDYVEKYTNSTNEQIILHLRARGLLKTQINCPSCGKSLVEKQVKQNIDGTMLRCSNKPCKKYQSYFSIRIGSFSKISNSVYKLSLKSSIDILKMSLLK</sequence>